<organism evidence="7 8">
    <name type="scientific">Candidula unifasciata</name>
    <dbReference type="NCBI Taxonomy" id="100452"/>
    <lineage>
        <taxon>Eukaryota</taxon>
        <taxon>Metazoa</taxon>
        <taxon>Spiralia</taxon>
        <taxon>Lophotrochozoa</taxon>
        <taxon>Mollusca</taxon>
        <taxon>Gastropoda</taxon>
        <taxon>Heterobranchia</taxon>
        <taxon>Euthyneura</taxon>
        <taxon>Panpulmonata</taxon>
        <taxon>Eupulmonata</taxon>
        <taxon>Stylommatophora</taxon>
        <taxon>Helicina</taxon>
        <taxon>Helicoidea</taxon>
        <taxon>Geomitridae</taxon>
        <taxon>Candidula</taxon>
    </lineage>
</organism>
<dbReference type="AlphaFoldDB" id="A0A8S4A5T1"/>
<feature type="non-terminal residue" evidence="7">
    <location>
        <position position="1"/>
    </location>
</feature>
<dbReference type="Proteomes" id="UP000678393">
    <property type="component" value="Unassembled WGS sequence"/>
</dbReference>
<protein>
    <recommendedName>
        <fullName evidence="6">G-protein coupled receptors family 1 profile domain-containing protein</fullName>
    </recommendedName>
</protein>
<feature type="transmembrane region" description="Helical" evidence="5">
    <location>
        <begin position="57"/>
        <end position="83"/>
    </location>
</feature>
<evidence type="ECO:0000256" key="5">
    <source>
        <dbReference type="SAM" id="Phobius"/>
    </source>
</evidence>
<dbReference type="SUPFAM" id="SSF81321">
    <property type="entry name" value="Family A G protein-coupled receptor-like"/>
    <property type="match status" value="1"/>
</dbReference>
<gene>
    <name evidence="7" type="ORF">CUNI_LOCUS21186</name>
</gene>
<evidence type="ECO:0000256" key="3">
    <source>
        <dbReference type="ARBA" id="ARBA00022989"/>
    </source>
</evidence>
<feature type="transmembrane region" description="Helical" evidence="5">
    <location>
        <begin position="6"/>
        <end position="27"/>
    </location>
</feature>
<evidence type="ECO:0000256" key="4">
    <source>
        <dbReference type="ARBA" id="ARBA00023136"/>
    </source>
</evidence>
<dbReference type="OrthoDB" id="6157883at2759"/>
<evidence type="ECO:0000256" key="1">
    <source>
        <dbReference type="ARBA" id="ARBA00004370"/>
    </source>
</evidence>
<dbReference type="InterPro" id="IPR019427">
    <property type="entry name" value="7TM_GPCR_serpentine_rcpt_Srw"/>
</dbReference>
<keyword evidence="3 5" id="KW-1133">Transmembrane helix</keyword>
<feature type="domain" description="G-protein coupled receptors family 1 profile" evidence="6">
    <location>
        <begin position="1"/>
        <end position="119"/>
    </location>
</feature>
<sequence>KVVYFMHAIVVVASIISVVLFTIVLIVKLRVNSKWRKSMNSQQKQQASMTNKERTTIVMIVLIACMLLVCYTPTIILSLITFFEPDFSPGGKYVNLHYILWSFALLFETVNSSVNIFLYLKMSSNYRLYFYSLCFKRD</sequence>
<keyword evidence="4 5" id="KW-0472">Membrane</keyword>
<feature type="transmembrane region" description="Helical" evidence="5">
    <location>
        <begin position="98"/>
        <end position="120"/>
    </location>
</feature>
<evidence type="ECO:0000313" key="7">
    <source>
        <dbReference type="EMBL" id="CAG5135628.1"/>
    </source>
</evidence>
<comment type="subcellular location">
    <subcellularLocation>
        <location evidence="1">Membrane</location>
    </subcellularLocation>
</comment>
<comment type="caution">
    <text evidence="7">The sequence shown here is derived from an EMBL/GenBank/DDBJ whole genome shotgun (WGS) entry which is preliminary data.</text>
</comment>
<accession>A0A8S4A5T1</accession>
<proteinExistence type="predicted"/>
<dbReference type="GO" id="GO:0016020">
    <property type="term" value="C:membrane"/>
    <property type="evidence" value="ECO:0007669"/>
    <property type="project" value="UniProtKB-SubCell"/>
</dbReference>
<evidence type="ECO:0000256" key="2">
    <source>
        <dbReference type="ARBA" id="ARBA00022692"/>
    </source>
</evidence>
<keyword evidence="2 5" id="KW-0812">Transmembrane</keyword>
<reference evidence="7" key="1">
    <citation type="submission" date="2021-04" db="EMBL/GenBank/DDBJ databases">
        <authorList>
            <consortium name="Molecular Ecology Group"/>
        </authorList>
    </citation>
    <scope>NUCLEOTIDE SEQUENCE</scope>
</reference>
<dbReference type="PROSITE" id="PS50262">
    <property type="entry name" value="G_PROTEIN_RECEP_F1_2"/>
    <property type="match status" value="1"/>
</dbReference>
<dbReference type="Gene3D" id="1.20.1070.10">
    <property type="entry name" value="Rhodopsin 7-helix transmembrane proteins"/>
    <property type="match status" value="1"/>
</dbReference>
<evidence type="ECO:0000313" key="8">
    <source>
        <dbReference type="Proteomes" id="UP000678393"/>
    </source>
</evidence>
<keyword evidence="8" id="KW-1185">Reference proteome</keyword>
<name>A0A8S4A5T1_9EUPU</name>
<dbReference type="GO" id="GO:0008528">
    <property type="term" value="F:G protein-coupled peptide receptor activity"/>
    <property type="evidence" value="ECO:0007669"/>
    <property type="project" value="InterPro"/>
</dbReference>
<evidence type="ECO:0000259" key="6">
    <source>
        <dbReference type="PROSITE" id="PS50262"/>
    </source>
</evidence>
<dbReference type="InterPro" id="IPR017452">
    <property type="entry name" value="GPCR_Rhodpsn_7TM"/>
</dbReference>
<dbReference type="EMBL" id="CAJHNH020008440">
    <property type="protein sequence ID" value="CAG5135628.1"/>
    <property type="molecule type" value="Genomic_DNA"/>
</dbReference>
<dbReference type="Pfam" id="PF10324">
    <property type="entry name" value="7TM_GPCR_Srw"/>
    <property type="match status" value="1"/>
</dbReference>